<dbReference type="EMBL" id="JAEVHM010000201">
    <property type="protein sequence ID" value="MBM0235051.1"/>
    <property type="molecule type" value="Genomic_DNA"/>
</dbReference>
<gene>
    <name evidence="3" type="ORF">JNW91_26555</name>
</gene>
<accession>A0ABS1Y0K1</accession>
<keyword evidence="2" id="KW-0812">Transmembrane</keyword>
<organism evidence="3 4">
    <name type="scientific">Micromonospora parastrephiae</name>
    <dbReference type="NCBI Taxonomy" id="2806101"/>
    <lineage>
        <taxon>Bacteria</taxon>
        <taxon>Bacillati</taxon>
        <taxon>Actinomycetota</taxon>
        <taxon>Actinomycetes</taxon>
        <taxon>Micromonosporales</taxon>
        <taxon>Micromonosporaceae</taxon>
        <taxon>Micromonospora</taxon>
    </lineage>
</organism>
<feature type="non-terminal residue" evidence="3">
    <location>
        <position position="134"/>
    </location>
</feature>
<comment type="caution">
    <text evidence="3">The sequence shown here is derived from an EMBL/GenBank/DDBJ whole genome shotgun (WGS) entry which is preliminary data.</text>
</comment>
<feature type="compositionally biased region" description="Low complexity" evidence="1">
    <location>
        <begin position="107"/>
        <end position="126"/>
    </location>
</feature>
<keyword evidence="2" id="KW-1133">Transmembrane helix</keyword>
<feature type="transmembrane region" description="Helical" evidence="2">
    <location>
        <begin position="62"/>
        <end position="82"/>
    </location>
</feature>
<feature type="region of interest" description="Disordered" evidence="1">
    <location>
        <begin position="107"/>
        <end position="134"/>
    </location>
</feature>
<feature type="transmembrane region" description="Helical" evidence="2">
    <location>
        <begin position="89"/>
        <end position="109"/>
    </location>
</feature>
<proteinExistence type="predicted"/>
<evidence type="ECO:0000256" key="1">
    <source>
        <dbReference type="SAM" id="MobiDB-lite"/>
    </source>
</evidence>
<evidence type="ECO:0000256" key="2">
    <source>
        <dbReference type="SAM" id="Phobius"/>
    </source>
</evidence>
<feature type="region of interest" description="Disordered" evidence="1">
    <location>
        <begin position="1"/>
        <end position="59"/>
    </location>
</feature>
<name>A0ABS1Y0K1_9ACTN</name>
<reference evidence="3 4" key="1">
    <citation type="submission" date="2021-01" db="EMBL/GenBank/DDBJ databases">
        <title>Draft genome sequence of Micromonospora sp. strain STR1_7.</title>
        <authorList>
            <person name="Karlyshev A."/>
            <person name="Jawad R."/>
        </authorList>
    </citation>
    <scope>NUCLEOTIDE SEQUENCE [LARGE SCALE GENOMIC DNA]</scope>
    <source>
        <strain evidence="3 4">STR1-7</strain>
    </source>
</reference>
<evidence type="ECO:0000313" key="4">
    <source>
        <dbReference type="Proteomes" id="UP000601027"/>
    </source>
</evidence>
<sequence length="134" mass="13313">MTSPGSTPLPATGPTGPQVPPTVRPGPAAPPTAYGPQPWPAAPVLPRPPSLIERRWPGPSGAARPLVLAALTAAGVVGASTLTMVRPGLGWLVAALAGTAALVTAGVVGSGTSSPTADPTRPTAHPAPRRRDRH</sequence>
<keyword evidence="2" id="KW-0472">Membrane</keyword>
<protein>
    <submittedName>
        <fullName evidence="3">DUF4173 domain-containing protein</fullName>
    </submittedName>
</protein>
<evidence type="ECO:0000313" key="3">
    <source>
        <dbReference type="EMBL" id="MBM0235051.1"/>
    </source>
</evidence>
<feature type="compositionally biased region" description="Pro residues" evidence="1">
    <location>
        <begin position="37"/>
        <end position="49"/>
    </location>
</feature>
<keyword evidence="4" id="KW-1185">Reference proteome</keyword>
<dbReference type="Proteomes" id="UP000601027">
    <property type="component" value="Unassembled WGS sequence"/>
</dbReference>
<feature type="compositionally biased region" description="Pro residues" evidence="1">
    <location>
        <begin position="17"/>
        <end position="30"/>
    </location>
</feature>